<reference evidence="2" key="1">
    <citation type="journal article" date="2021" name="PeerJ">
        <title>Extensive microbial diversity within the chicken gut microbiome revealed by metagenomics and culture.</title>
        <authorList>
            <person name="Gilroy R."/>
            <person name="Ravi A."/>
            <person name="Getino M."/>
            <person name="Pursley I."/>
            <person name="Horton D.L."/>
            <person name="Alikhan N.F."/>
            <person name="Baker D."/>
            <person name="Gharbi K."/>
            <person name="Hall N."/>
            <person name="Watson M."/>
            <person name="Adriaenssens E.M."/>
            <person name="Foster-Nyarko E."/>
            <person name="Jarju S."/>
            <person name="Secka A."/>
            <person name="Antonio M."/>
            <person name="Oren A."/>
            <person name="Chaudhuri R.R."/>
            <person name="La Ragione R."/>
            <person name="Hildebrand F."/>
            <person name="Pallen M.J."/>
        </authorList>
    </citation>
    <scope>NUCLEOTIDE SEQUENCE</scope>
    <source>
        <strain evidence="2">CHK175-13533</strain>
    </source>
</reference>
<reference evidence="2" key="2">
    <citation type="submission" date="2021-09" db="EMBL/GenBank/DDBJ databases">
        <authorList>
            <person name="Gilroy R."/>
        </authorList>
    </citation>
    <scope>NUCLEOTIDE SEQUENCE</scope>
    <source>
        <strain evidence="2">CHK175-13533</strain>
    </source>
</reference>
<dbReference type="Gene3D" id="3.30.930.10">
    <property type="entry name" value="Bira Bifunctional Protein, Domain 2"/>
    <property type="match status" value="1"/>
</dbReference>
<comment type="caution">
    <text evidence="2">The sequence shown here is derived from an EMBL/GenBank/DDBJ whole genome shotgun (WGS) entry which is preliminary data.</text>
</comment>
<protein>
    <submittedName>
        <fullName evidence="2">Lipoate--protein ligase family protein</fullName>
    </submittedName>
</protein>
<dbReference type="SUPFAM" id="SSF55681">
    <property type="entry name" value="Class II aaRS and biotin synthetases"/>
    <property type="match status" value="1"/>
</dbReference>
<dbReference type="InterPro" id="IPR045864">
    <property type="entry name" value="aa-tRNA-synth_II/BPL/LPL"/>
</dbReference>
<dbReference type="PROSITE" id="PS51733">
    <property type="entry name" value="BPL_LPL_CATALYTIC"/>
    <property type="match status" value="1"/>
</dbReference>
<organism evidence="2 3">
    <name type="scientific">Paenalcaligenes hominis</name>
    <dbReference type="NCBI Taxonomy" id="643674"/>
    <lineage>
        <taxon>Bacteria</taxon>
        <taxon>Pseudomonadati</taxon>
        <taxon>Pseudomonadota</taxon>
        <taxon>Betaproteobacteria</taxon>
        <taxon>Burkholderiales</taxon>
        <taxon>Alcaligenaceae</taxon>
        <taxon>Paenalcaligenes</taxon>
    </lineage>
</organism>
<dbReference type="GO" id="GO:0016874">
    <property type="term" value="F:ligase activity"/>
    <property type="evidence" value="ECO:0007669"/>
    <property type="project" value="UniProtKB-KW"/>
</dbReference>
<dbReference type="AlphaFoldDB" id="A0A9D2VG85"/>
<sequence>MSGICFETHTQLATPQANTSDILLMDRVLTHGPQALIWQGTQGIVVPRTYGRNPHFEATQHALASAGWPIEVRQSGGGVVPQGPGVWNLSLSWRQYGKPFDLAQAAYPFICRILQQALERCGIPSSPQAVDGSFCDGRFNLAVGNDPYQKIVGTAQVWRLAPPPLRFADQPRQPGDPTGWHVGLVHAVILMDINEKALTLKTNLVEQLLHQPRRYQADKICSLARLGLGPTDFLQALQQVLSQLSPPHDQGWP</sequence>
<dbReference type="Proteomes" id="UP000700248">
    <property type="component" value="Unassembled WGS sequence"/>
</dbReference>
<gene>
    <name evidence="2" type="ORF">K8U84_05855</name>
</gene>
<accession>A0A9D2VG85</accession>
<evidence type="ECO:0000259" key="1">
    <source>
        <dbReference type="PROSITE" id="PS51733"/>
    </source>
</evidence>
<name>A0A9D2VG85_9BURK</name>
<feature type="domain" description="BPL/LPL catalytic" evidence="1">
    <location>
        <begin position="29"/>
        <end position="252"/>
    </location>
</feature>
<evidence type="ECO:0000313" key="2">
    <source>
        <dbReference type="EMBL" id="HJH24061.1"/>
    </source>
</evidence>
<keyword evidence="2" id="KW-0436">Ligase</keyword>
<evidence type="ECO:0000313" key="3">
    <source>
        <dbReference type="Proteomes" id="UP000700248"/>
    </source>
</evidence>
<dbReference type="RefSeq" id="WP_276830789.1">
    <property type="nucleotide sequence ID" value="NZ_DYTQ01000069.1"/>
</dbReference>
<dbReference type="Pfam" id="PF21948">
    <property type="entry name" value="LplA-B_cat"/>
    <property type="match status" value="1"/>
</dbReference>
<proteinExistence type="predicted"/>
<dbReference type="EMBL" id="DYTQ01000069">
    <property type="protein sequence ID" value="HJH24061.1"/>
    <property type="molecule type" value="Genomic_DNA"/>
</dbReference>
<dbReference type="InterPro" id="IPR004143">
    <property type="entry name" value="BPL_LPL_catalytic"/>
</dbReference>